<dbReference type="EMBL" id="JANSHE010002415">
    <property type="protein sequence ID" value="KAJ2992114.1"/>
    <property type="molecule type" value="Genomic_DNA"/>
</dbReference>
<organism evidence="1 2">
    <name type="scientific">Trametes sanguinea</name>
    <dbReference type="NCBI Taxonomy" id="158606"/>
    <lineage>
        <taxon>Eukaryota</taxon>
        <taxon>Fungi</taxon>
        <taxon>Dikarya</taxon>
        <taxon>Basidiomycota</taxon>
        <taxon>Agaricomycotina</taxon>
        <taxon>Agaricomycetes</taxon>
        <taxon>Polyporales</taxon>
        <taxon>Polyporaceae</taxon>
        <taxon>Trametes</taxon>
    </lineage>
</organism>
<sequence>METRTESVRALPVEDSFSFRTKYRKALAIQQHPNRGVSATYLCGRCIQRRRRRGSDDGDGNLYDNACLERSKRRIRDFPYPMLAQRPGIVRALDFRISQKFQVGLAVINVTFHTAPVPLEATNSGQVAQEIDPRMAGGVSFNGRATHRALIPCTAIKLLRPRGHSADVTDRATDQVILDSILCAGDI</sequence>
<evidence type="ECO:0000313" key="2">
    <source>
        <dbReference type="Proteomes" id="UP001144978"/>
    </source>
</evidence>
<dbReference type="Proteomes" id="UP001144978">
    <property type="component" value="Unassembled WGS sequence"/>
</dbReference>
<gene>
    <name evidence="1" type="ORF">NUW54_g8011</name>
</gene>
<reference evidence="1" key="1">
    <citation type="submission" date="2022-08" db="EMBL/GenBank/DDBJ databases">
        <title>Genome Sequence of Pycnoporus sanguineus.</title>
        <authorList>
            <person name="Buettner E."/>
        </authorList>
    </citation>
    <scope>NUCLEOTIDE SEQUENCE</scope>
    <source>
        <strain evidence="1">CG-C14</strain>
    </source>
</reference>
<proteinExistence type="predicted"/>
<name>A0ACC1PJL0_9APHY</name>
<keyword evidence="2" id="KW-1185">Reference proteome</keyword>
<comment type="caution">
    <text evidence="1">The sequence shown here is derived from an EMBL/GenBank/DDBJ whole genome shotgun (WGS) entry which is preliminary data.</text>
</comment>
<accession>A0ACC1PJL0</accession>
<evidence type="ECO:0000313" key="1">
    <source>
        <dbReference type="EMBL" id="KAJ2992114.1"/>
    </source>
</evidence>
<protein>
    <submittedName>
        <fullName evidence="1">Uncharacterized protein</fullName>
    </submittedName>
</protein>